<proteinExistence type="predicted"/>
<evidence type="ECO:0000313" key="2">
    <source>
        <dbReference type="Proteomes" id="UP000663879"/>
    </source>
</evidence>
<keyword evidence="2" id="KW-1185">Reference proteome</keyword>
<dbReference type="OrthoDB" id="121932at2759"/>
<name>A0A813MBZ2_9BILA</name>
<dbReference type="PANTHER" id="PTHR36693">
    <property type="entry name" value="GH02722P"/>
    <property type="match status" value="1"/>
</dbReference>
<reference evidence="1" key="1">
    <citation type="submission" date="2021-02" db="EMBL/GenBank/DDBJ databases">
        <authorList>
            <person name="Nowell W R."/>
        </authorList>
    </citation>
    <scope>NUCLEOTIDE SEQUENCE</scope>
    <source>
        <strain evidence="1">Ploen Becks lab</strain>
    </source>
</reference>
<evidence type="ECO:0000313" key="1">
    <source>
        <dbReference type="EMBL" id="CAF0709210.1"/>
    </source>
</evidence>
<comment type="caution">
    <text evidence="1">The sequence shown here is derived from an EMBL/GenBank/DDBJ whole genome shotgun (WGS) entry which is preliminary data.</text>
</comment>
<gene>
    <name evidence="1" type="ORF">OXX778_LOCUS763</name>
</gene>
<organism evidence="1 2">
    <name type="scientific">Brachionus calyciflorus</name>
    <dbReference type="NCBI Taxonomy" id="104777"/>
    <lineage>
        <taxon>Eukaryota</taxon>
        <taxon>Metazoa</taxon>
        <taxon>Spiralia</taxon>
        <taxon>Gnathifera</taxon>
        <taxon>Rotifera</taxon>
        <taxon>Eurotatoria</taxon>
        <taxon>Monogononta</taxon>
        <taxon>Pseudotrocha</taxon>
        <taxon>Ploima</taxon>
        <taxon>Brachionidae</taxon>
        <taxon>Brachionus</taxon>
    </lineage>
</organism>
<dbReference type="Proteomes" id="UP000663879">
    <property type="component" value="Unassembled WGS sequence"/>
</dbReference>
<accession>A0A813MBZ2</accession>
<dbReference type="InterPro" id="IPR032072">
    <property type="entry name" value="DUF4807"/>
</dbReference>
<dbReference type="EMBL" id="CAJNOC010000041">
    <property type="protein sequence ID" value="CAF0709210.1"/>
    <property type="molecule type" value="Genomic_DNA"/>
</dbReference>
<dbReference type="Pfam" id="PF16065">
    <property type="entry name" value="DUF4807"/>
    <property type="match status" value="1"/>
</dbReference>
<dbReference type="PANTHER" id="PTHR36693:SF1">
    <property type="entry name" value="GH02722P"/>
    <property type="match status" value="1"/>
</dbReference>
<dbReference type="AlphaFoldDB" id="A0A813MBZ2"/>
<sequence length="285" mass="33463">MVNSDSKKMVERNTLLKTKCLKVNFYQGLGIFISNDNSLENRLIIDPKSINIYFSNFDAKFFFGLVNYLKESTEFRRNFYYFLNNIVNKKALYKHLSSNKNYFVVDPKSLRNIISLFDTYDFNQINFLEINAINLHERCDIIRVWTSLVNNWLNKKIRYDGYSAFFSTLGGAYSSLGEESYEHAKNAESISKKQLALAYAFNDPNAISRCKLFLAFSYIQLLKFKEANFILRNEYKYLSDESNKKLITDGKLRVMCIAGLKKLKFVYEQFKIKNAYFSDRGKLRS</sequence>
<protein>
    <submittedName>
        <fullName evidence="1">Uncharacterized protein</fullName>
    </submittedName>
</protein>